<dbReference type="InterPro" id="IPR003439">
    <property type="entry name" value="ABC_transporter-like_ATP-bd"/>
</dbReference>
<reference evidence="11" key="1">
    <citation type="submission" date="2015-07" db="EMBL/GenBank/DDBJ databases">
        <title>Draft genome sequence of the purine-degrading Gottschalkia purinilyticum DSM 1384 (formerly Clostridium purinilyticum).</title>
        <authorList>
            <person name="Poehlein A."/>
            <person name="Schiel-Bengelsdorf B."/>
            <person name="Bengelsdorf F.R."/>
            <person name="Daniel R."/>
            <person name="Duerre P."/>
        </authorList>
    </citation>
    <scope>NUCLEOTIDE SEQUENCE [LARGE SCALE GENOMIC DNA]</scope>
    <source>
        <strain evidence="11">DSM 1384</strain>
    </source>
</reference>
<dbReference type="SUPFAM" id="SSF90123">
    <property type="entry name" value="ABC transporter transmembrane region"/>
    <property type="match status" value="1"/>
</dbReference>
<dbReference type="PANTHER" id="PTHR43394:SF1">
    <property type="entry name" value="ATP-BINDING CASSETTE SUB-FAMILY B MEMBER 10, MITOCHONDRIAL"/>
    <property type="match status" value="1"/>
</dbReference>
<dbReference type="PROSITE" id="PS50929">
    <property type="entry name" value="ABC_TM1F"/>
    <property type="match status" value="1"/>
</dbReference>
<dbReference type="OrthoDB" id="9762778at2"/>
<organism evidence="10 11">
    <name type="scientific">Gottschalkia purinilytica</name>
    <name type="common">Clostridium purinilyticum</name>
    <dbReference type="NCBI Taxonomy" id="1503"/>
    <lineage>
        <taxon>Bacteria</taxon>
        <taxon>Bacillati</taxon>
        <taxon>Bacillota</taxon>
        <taxon>Tissierellia</taxon>
        <taxon>Tissierellales</taxon>
        <taxon>Gottschalkiaceae</taxon>
        <taxon>Gottschalkia</taxon>
    </lineage>
</organism>
<evidence type="ECO:0000313" key="10">
    <source>
        <dbReference type="EMBL" id="KNF10076.1"/>
    </source>
</evidence>
<evidence type="ECO:0000313" key="11">
    <source>
        <dbReference type="Proteomes" id="UP000037267"/>
    </source>
</evidence>
<evidence type="ECO:0000256" key="5">
    <source>
        <dbReference type="ARBA" id="ARBA00022989"/>
    </source>
</evidence>
<dbReference type="GO" id="GO:0015421">
    <property type="term" value="F:ABC-type oligopeptide transporter activity"/>
    <property type="evidence" value="ECO:0007669"/>
    <property type="project" value="TreeGrafter"/>
</dbReference>
<protein>
    <submittedName>
        <fullName evidence="10">ABC-type multidrug transport system, ATPase and permease component</fullName>
    </submittedName>
</protein>
<dbReference type="GO" id="GO:0005524">
    <property type="term" value="F:ATP binding"/>
    <property type="evidence" value="ECO:0007669"/>
    <property type="project" value="UniProtKB-KW"/>
</dbReference>
<evidence type="ECO:0000256" key="7">
    <source>
        <dbReference type="SAM" id="Phobius"/>
    </source>
</evidence>
<dbReference type="InterPro" id="IPR039421">
    <property type="entry name" value="Type_1_exporter"/>
</dbReference>
<evidence type="ECO:0000256" key="2">
    <source>
        <dbReference type="ARBA" id="ARBA00022692"/>
    </source>
</evidence>
<evidence type="ECO:0000259" key="9">
    <source>
        <dbReference type="PROSITE" id="PS50929"/>
    </source>
</evidence>
<dbReference type="PANTHER" id="PTHR43394">
    <property type="entry name" value="ATP-DEPENDENT PERMEASE MDL1, MITOCHONDRIAL"/>
    <property type="match status" value="1"/>
</dbReference>
<dbReference type="SMART" id="SM00382">
    <property type="entry name" value="AAA"/>
    <property type="match status" value="1"/>
</dbReference>
<dbReference type="CDD" id="cd07346">
    <property type="entry name" value="ABC_6TM_exporters"/>
    <property type="match status" value="1"/>
</dbReference>
<dbReference type="GO" id="GO:0016887">
    <property type="term" value="F:ATP hydrolysis activity"/>
    <property type="evidence" value="ECO:0007669"/>
    <property type="project" value="InterPro"/>
</dbReference>
<dbReference type="SUPFAM" id="SSF52540">
    <property type="entry name" value="P-loop containing nucleoside triphosphate hydrolases"/>
    <property type="match status" value="1"/>
</dbReference>
<gene>
    <name evidence="10" type="ORF">CLPU_1c02410</name>
</gene>
<dbReference type="EMBL" id="LGSS01000001">
    <property type="protein sequence ID" value="KNF10076.1"/>
    <property type="molecule type" value="Genomic_DNA"/>
</dbReference>
<evidence type="ECO:0000256" key="6">
    <source>
        <dbReference type="ARBA" id="ARBA00023136"/>
    </source>
</evidence>
<comment type="subcellular location">
    <subcellularLocation>
        <location evidence="1">Cell membrane</location>
        <topology evidence="1">Multi-pass membrane protein</topology>
    </subcellularLocation>
</comment>
<dbReference type="AlphaFoldDB" id="A0A0L0WF70"/>
<dbReference type="InterPro" id="IPR036640">
    <property type="entry name" value="ABC1_TM_sf"/>
</dbReference>
<name>A0A0L0WF70_GOTPU</name>
<sequence length="588" mass="68123">MNLLKENKHVIKRILLLYKPYKTKLALIITCVTISSVISILYPLISKQIMDVGILEKNLGIVAKLSIITLLLTLIDMSVGFIGTRYRSYLASVITYDLHRMVFKHLLKLKVSFFRKIDFTEEMNNINIDINNISKVSDQGILFTISQIFKMIGGFLGLTLIDWRLSLIIILIIPIRYSFMRYFAMRKKKLVEDYIDYNKEYSSWYEDTINGIKDIKLFGTDRIKIGEFIRKQRNIIKVNIKLASLNKANELQEVILTKWAVCLIYILGTYMIIQSKLSIGDLFAFVIYVFYVMKPISTISNIGNEFSNIIPSAKRLFEFFEIECETDEKEKGKLLNLNTDNIEGKIKFRNVTVCYKNGQLALDRVNFTINSGEKVAIICPNGESKSVILNIILRFVKPDSGNIFLDRTNINDIKLKEYRNLISFVSQDIHLFDKTIMENITLNLKADENKIRNVAKKSGVYDFISKMPKSYNTKVGSHGNTLSNIQKQNIAIARGLMKNFSVLLLDETTFNYDSKSFLHFNEILINEFKDKTVIVATHNLEILKRLDKIIVLKQGRIKDIGTHEELFKRSYEYQEIINYNIQRSKMMC</sequence>
<evidence type="ECO:0000259" key="8">
    <source>
        <dbReference type="PROSITE" id="PS50893"/>
    </source>
</evidence>
<dbReference type="InterPro" id="IPR011527">
    <property type="entry name" value="ABC1_TM_dom"/>
</dbReference>
<dbReference type="STRING" id="1503.CLPU_1c02410"/>
<keyword evidence="11" id="KW-1185">Reference proteome</keyword>
<dbReference type="RefSeq" id="WP_050353805.1">
    <property type="nucleotide sequence ID" value="NZ_LGSS01000001.1"/>
</dbReference>
<dbReference type="Gene3D" id="3.40.50.300">
    <property type="entry name" value="P-loop containing nucleotide triphosphate hydrolases"/>
    <property type="match status" value="1"/>
</dbReference>
<dbReference type="Proteomes" id="UP000037267">
    <property type="component" value="Unassembled WGS sequence"/>
</dbReference>
<feature type="domain" description="ABC transmembrane type-1" evidence="9">
    <location>
        <begin position="26"/>
        <end position="308"/>
    </location>
</feature>
<keyword evidence="2 7" id="KW-0812">Transmembrane</keyword>
<dbReference type="InterPro" id="IPR003593">
    <property type="entry name" value="AAA+_ATPase"/>
</dbReference>
<keyword evidence="3" id="KW-0547">Nucleotide-binding</keyword>
<evidence type="ECO:0000256" key="1">
    <source>
        <dbReference type="ARBA" id="ARBA00004651"/>
    </source>
</evidence>
<dbReference type="Pfam" id="PF00664">
    <property type="entry name" value="ABC_membrane"/>
    <property type="match status" value="1"/>
</dbReference>
<comment type="caution">
    <text evidence="10">The sequence shown here is derived from an EMBL/GenBank/DDBJ whole genome shotgun (WGS) entry which is preliminary data.</text>
</comment>
<feature type="domain" description="ABC transporter" evidence="8">
    <location>
        <begin position="346"/>
        <end position="579"/>
    </location>
</feature>
<dbReference type="Gene3D" id="1.20.1560.10">
    <property type="entry name" value="ABC transporter type 1, transmembrane domain"/>
    <property type="match status" value="1"/>
</dbReference>
<feature type="transmembrane region" description="Helical" evidence="7">
    <location>
        <begin position="65"/>
        <end position="83"/>
    </location>
</feature>
<dbReference type="Pfam" id="PF00005">
    <property type="entry name" value="ABC_tran"/>
    <property type="match status" value="1"/>
</dbReference>
<keyword evidence="6 7" id="KW-0472">Membrane</keyword>
<dbReference type="PROSITE" id="PS50893">
    <property type="entry name" value="ABC_TRANSPORTER_2"/>
    <property type="match status" value="1"/>
</dbReference>
<keyword evidence="4" id="KW-0067">ATP-binding</keyword>
<feature type="transmembrane region" description="Helical" evidence="7">
    <location>
        <begin position="21"/>
        <end position="45"/>
    </location>
</feature>
<proteinExistence type="predicted"/>
<keyword evidence="5 7" id="KW-1133">Transmembrane helix</keyword>
<accession>A0A0L0WF70</accession>
<evidence type="ECO:0000256" key="3">
    <source>
        <dbReference type="ARBA" id="ARBA00022741"/>
    </source>
</evidence>
<dbReference type="GO" id="GO:0005886">
    <property type="term" value="C:plasma membrane"/>
    <property type="evidence" value="ECO:0007669"/>
    <property type="project" value="UniProtKB-SubCell"/>
</dbReference>
<evidence type="ECO:0000256" key="4">
    <source>
        <dbReference type="ARBA" id="ARBA00022840"/>
    </source>
</evidence>
<dbReference type="InterPro" id="IPR027417">
    <property type="entry name" value="P-loop_NTPase"/>
</dbReference>